<protein>
    <recommendedName>
        <fullName evidence="1">ATP-dependent DNA ligase family profile domain-containing protein</fullName>
    </recommendedName>
</protein>
<dbReference type="GO" id="GO:0006281">
    <property type="term" value="P:DNA repair"/>
    <property type="evidence" value="ECO:0007669"/>
    <property type="project" value="InterPro"/>
</dbReference>
<dbReference type="SUPFAM" id="SSF56091">
    <property type="entry name" value="DNA ligase/mRNA capping enzyme, catalytic domain"/>
    <property type="match status" value="1"/>
</dbReference>
<gene>
    <name evidence="2" type="ORF">EZ313_21275</name>
</gene>
<dbReference type="Gene3D" id="3.30.470.30">
    <property type="entry name" value="DNA ligase/mRNA capping enzyme"/>
    <property type="match status" value="1"/>
</dbReference>
<comment type="caution">
    <text evidence="2">The sequence shown here is derived from an EMBL/GenBank/DDBJ whole genome shotgun (WGS) entry which is preliminary data.</text>
</comment>
<dbReference type="OrthoDB" id="5503604at2"/>
<dbReference type="GO" id="GO:0006310">
    <property type="term" value="P:DNA recombination"/>
    <property type="evidence" value="ECO:0007669"/>
    <property type="project" value="InterPro"/>
</dbReference>
<organism evidence="2 3">
    <name type="scientific">Ramlibacter henchirensis</name>
    <dbReference type="NCBI Taxonomy" id="204072"/>
    <lineage>
        <taxon>Bacteria</taxon>
        <taxon>Pseudomonadati</taxon>
        <taxon>Pseudomonadota</taxon>
        <taxon>Betaproteobacteria</taxon>
        <taxon>Burkholderiales</taxon>
        <taxon>Comamonadaceae</taxon>
        <taxon>Ramlibacter</taxon>
    </lineage>
</organism>
<proteinExistence type="predicted"/>
<keyword evidence="3" id="KW-1185">Reference proteome</keyword>
<feature type="domain" description="ATP-dependent DNA ligase family profile" evidence="1">
    <location>
        <begin position="2"/>
        <end position="83"/>
    </location>
</feature>
<dbReference type="InterPro" id="IPR016059">
    <property type="entry name" value="DNA_ligase_ATP-dep_CS"/>
</dbReference>
<dbReference type="InterPro" id="IPR012310">
    <property type="entry name" value="DNA_ligase_ATP-dep_cent"/>
</dbReference>
<sequence>MDLLVRDGRNVMRLPLVERKRQLEEVLAGALKGPLLIVKDLPADAALFKAMLGAGLEIEGVMAKRRQSTYQPGVRSSDWVKIKRPGWQEGRVWTG</sequence>
<dbReference type="Pfam" id="PF01068">
    <property type="entry name" value="DNA_ligase_A_M"/>
    <property type="match status" value="1"/>
</dbReference>
<name>A0A4Z0BR88_9BURK</name>
<dbReference type="EMBL" id="SMLM01000003">
    <property type="protein sequence ID" value="TFZ00964.1"/>
    <property type="molecule type" value="Genomic_DNA"/>
</dbReference>
<evidence type="ECO:0000259" key="1">
    <source>
        <dbReference type="Pfam" id="PF01068"/>
    </source>
</evidence>
<dbReference type="GO" id="GO:0005524">
    <property type="term" value="F:ATP binding"/>
    <property type="evidence" value="ECO:0007669"/>
    <property type="project" value="InterPro"/>
</dbReference>
<dbReference type="Proteomes" id="UP000298180">
    <property type="component" value="Unassembled WGS sequence"/>
</dbReference>
<dbReference type="PROSITE" id="PS00333">
    <property type="entry name" value="DNA_LIGASE_A2"/>
    <property type="match status" value="1"/>
</dbReference>
<evidence type="ECO:0000313" key="2">
    <source>
        <dbReference type="EMBL" id="TFZ00964.1"/>
    </source>
</evidence>
<reference evidence="2 3" key="1">
    <citation type="submission" date="2019-03" db="EMBL/GenBank/DDBJ databases">
        <title>Ramlibacter henchirensis DSM 14656, whole genome shotgun sequence.</title>
        <authorList>
            <person name="Zhang X."/>
            <person name="Feng G."/>
            <person name="Zhu H."/>
        </authorList>
    </citation>
    <scope>NUCLEOTIDE SEQUENCE [LARGE SCALE GENOMIC DNA]</scope>
    <source>
        <strain evidence="2 3">DSM 14656</strain>
    </source>
</reference>
<dbReference type="GO" id="GO:0003910">
    <property type="term" value="F:DNA ligase (ATP) activity"/>
    <property type="evidence" value="ECO:0007669"/>
    <property type="project" value="InterPro"/>
</dbReference>
<accession>A0A4Z0BR88</accession>
<evidence type="ECO:0000313" key="3">
    <source>
        <dbReference type="Proteomes" id="UP000298180"/>
    </source>
</evidence>
<dbReference type="AlphaFoldDB" id="A0A4Z0BR88"/>